<dbReference type="Proteomes" id="UP000630353">
    <property type="component" value="Unassembled WGS sequence"/>
</dbReference>
<evidence type="ECO:0000313" key="3">
    <source>
        <dbReference type="EMBL" id="GHD53326.1"/>
    </source>
</evidence>
<sequence>MAYKNLLVHLDPSKSSAKRADAAVALAAKHGAHLTALAAAPTPSVPSYVEAQIPAAVFEQARAALMEGLDEIGATFEKKAKAAGISYEFRKELAQEPLADLISRHSRYADLAILGQSDPDDPMSADPELSEDVILACGRPVLMIPYIGVMQEPGKKIVVAWDAGREAARAVNDAMPLLEAADQVVVLIVNPKRGASAHGAEPGADIGTHLARHGVKVDVKVYTQRDLSVADVILSRISDEGVDMVVMGAYGHARLREMVLGGVTREMFRSMTVPLFMSH</sequence>
<feature type="domain" description="UspA" evidence="2">
    <location>
        <begin position="155"/>
        <end position="277"/>
    </location>
</feature>
<comment type="similarity">
    <text evidence="1">Belongs to the universal stress protein A family.</text>
</comment>
<dbReference type="CDD" id="cd00293">
    <property type="entry name" value="USP-like"/>
    <property type="match status" value="1"/>
</dbReference>
<reference evidence="3" key="2">
    <citation type="submission" date="2020-09" db="EMBL/GenBank/DDBJ databases">
        <authorList>
            <person name="Sun Q."/>
            <person name="Kim S."/>
        </authorList>
    </citation>
    <scope>NUCLEOTIDE SEQUENCE</scope>
    <source>
        <strain evidence="3">KCTC 42651</strain>
    </source>
</reference>
<dbReference type="PRINTS" id="PR01438">
    <property type="entry name" value="UNVRSLSTRESS"/>
</dbReference>
<dbReference type="InterPro" id="IPR006015">
    <property type="entry name" value="Universal_stress_UspA"/>
</dbReference>
<feature type="domain" description="UspA" evidence="2">
    <location>
        <begin position="3"/>
        <end position="144"/>
    </location>
</feature>
<dbReference type="RefSeq" id="WP_189990948.1">
    <property type="nucleotide sequence ID" value="NZ_BMZS01000006.1"/>
</dbReference>
<protein>
    <submittedName>
        <fullName evidence="3">Universal stress protein A</fullName>
    </submittedName>
</protein>
<dbReference type="Pfam" id="PF00582">
    <property type="entry name" value="Usp"/>
    <property type="match status" value="2"/>
</dbReference>
<comment type="caution">
    <text evidence="3">The sequence shown here is derived from an EMBL/GenBank/DDBJ whole genome shotgun (WGS) entry which is preliminary data.</text>
</comment>
<dbReference type="InterPro" id="IPR006016">
    <property type="entry name" value="UspA"/>
</dbReference>
<accession>A0A919CQ61</accession>
<dbReference type="PANTHER" id="PTHR46268">
    <property type="entry name" value="STRESS RESPONSE PROTEIN NHAX"/>
    <property type="match status" value="1"/>
</dbReference>
<evidence type="ECO:0000256" key="1">
    <source>
        <dbReference type="ARBA" id="ARBA00008791"/>
    </source>
</evidence>
<dbReference type="EMBL" id="BMZS01000006">
    <property type="protein sequence ID" value="GHD53326.1"/>
    <property type="molecule type" value="Genomic_DNA"/>
</dbReference>
<gene>
    <name evidence="3" type="ORF">GCM10017083_29870</name>
</gene>
<organism evidence="3 4">
    <name type="scientific">Thalassobaculum fulvum</name>
    <dbReference type="NCBI Taxonomy" id="1633335"/>
    <lineage>
        <taxon>Bacteria</taxon>
        <taxon>Pseudomonadati</taxon>
        <taxon>Pseudomonadota</taxon>
        <taxon>Alphaproteobacteria</taxon>
        <taxon>Rhodospirillales</taxon>
        <taxon>Thalassobaculaceae</taxon>
        <taxon>Thalassobaculum</taxon>
    </lineage>
</organism>
<keyword evidence="4" id="KW-1185">Reference proteome</keyword>
<evidence type="ECO:0000259" key="2">
    <source>
        <dbReference type="Pfam" id="PF00582"/>
    </source>
</evidence>
<dbReference type="AlphaFoldDB" id="A0A919CQ61"/>
<dbReference type="PANTHER" id="PTHR46268:SF15">
    <property type="entry name" value="UNIVERSAL STRESS PROTEIN HP_0031"/>
    <property type="match status" value="1"/>
</dbReference>
<reference evidence="3" key="1">
    <citation type="journal article" date="2014" name="Int. J. Syst. Evol. Microbiol.">
        <title>Complete genome sequence of Corynebacterium casei LMG S-19264T (=DSM 44701T), isolated from a smear-ripened cheese.</title>
        <authorList>
            <consortium name="US DOE Joint Genome Institute (JGI-PGF)"/>
            <person name="Walter F."/>
            <person name="Albersmeier A."/>
            <person name="Kalinowski J."/>
            <person name="Ruckert C."/>
        </authorList>
    </citation>
    <scope>NUCLEOTIDE SEQUENCE</scope>
    <source>
        <strain evidence="3">KCTC 42651</strain>
    </source>
</reference>
<evidence type="ECO:0000313" key="4">
    <source>
        <dbReference type="Proteomes" id="UP000630353"/>
    </source>
</evidence>
<name>A0A919CQ61_9PROT</name>
<dbReference type="Gene3D" id="3.40.50.12370">
    <property type="match status" value="1"/>
</dbReference>
<proteinExistence type="inferred from homology"/>
<dbReference type="SUPFAM" id="SSF52402">
    <property type="entry name" value="Adenine nucleotide alpha hydrolases-like"/>
    <property type="match status" value="2"/>
</dbReference>